<comment type="caution">
    <text evidence="1">The sequence shown here is derived from an EMBL/GenBank/DDBJ whole genome shotgun (WGS) entry which is preliminary data.</text>
</comment>
<evidence type="ECO:0000313" key="1">
    <source>
        <dbReference type="EMBL" id="ENV14239.1"/>
    </source>
</evidence>
<reference evidence="1 2" key="1">
    <citation type="submission" date="2013-02" db="EMBL/GenBank/DDBJ databases">
        <title>The Genome Sequence of Acinetobacter schindleri NIPH 900.</title>
        <authorList>
            <consortium name="The Broad Institute Genome Sequencing Platform"/>
            <consortium name="The Broad Institute Genome Sequencing Center for Infectious Disease"/>
            <person name="Cerqueira G."/>
            <person name="Feldgarden M."/>
            <person name="Courvalin P."/>
            <person name="Perichon B."/>
            <person name="Grillot-Courvalin C."/>
            <person name="Clermont D."/>
            <person name="Rocha E."/>
            <person name="Yoon E.-J."/>
            <person name="Nemec A."/>
            <person name="Walker B."/>
            <person name="Young S.K."/>
            <person name="Zeng Q."/>
            <person name="Gargeya S."/>
            <person name="Fitzgerald M."/>
            <person name="Haas B."/>
            <person name="Abouelleil A."/>
            <person name="Alvarado L."/>
            <person name="Arachchi H.M."/>
            <person name="Berlin A.M."/>
            <person name="Chapman S.B."/>
            <person name="Dewar J."/>
            <person name="Goldberg J."/>
            <person name="Griggs A."/>
            <person name="Gujja S."/>
            <person name="Hansen M."/>
            <person name="Howarth C."/>
            <person name="Imamovic A."/>
            <person name="Larimer J."/>
            <person name="McCowan C."/>
            <person name="Murphy C."/>
            <person name="Neiman D."/>
            <person name="Pearson M."/>
            <person name="Priest M."/>
            <person name="Roberts A."/>
            <person name="Saif S."/>
            <person name="Shea T."/>
            <person name="Sisk P."/>
            <person name="Sykes S."/>
            <person name="Wortman J."/>
            <person name="Nusbaum C."/>
            <person name="Birren B."/>
        </authorList>
    </citation>
    <scope>NUCLEOTIDE SEQUENCE [LARGE SCALE GENOMIC DNA]</scope>
    <source>
        <strain evidence="1 2">NIPH 900</strain>
    </source>
</reference>
<organism evidence="1 2">
    <name type="scientific">Acinetobacter schindleri NIPH 900</name>
    <dbReference type="NCBI Taxonomy" id="1217675"/>
    <lineage>
        <taxon>Bacteria</taxon>
        <taxon>Pseudomonadati</taxon>
        <taxon>Pseudomonadota</taxon>
        <taxon>Gammaproteobacteria</taxon>
        <taxon>Moraxellales</taxon>
        <taxon>Moraxellaceae</taxon>
        <taxon>Acinetobacter</taxon>
    </lineage>
</organism>
<dbReference type="PATRIC" id="fig|1217675.3.peg.464"/>
<sequence length="169" mass="19078">MSEIIRIDARILSFADEPMRVLSVCFADTGDVLVQKVEAFTTKPVSKEHASDTIIITDAPQIIEGWDIAFDQRHQLEEAISIFQMRKRAGMLEIDPSMRRYDPTQVLQVRKVDKNGMQTEFDSSSLTNGHGAVLLSVWASQRIALAHSISPMEKTETDNFDMTMMPFSI</sequence>
<dbReference type="AlphaFoldDB" id="N8XYV1"/>
<dbReference type="HOGENOM" id="CLU_133617_0_0_6"/>
<accession>N8XYV1</accession>
<dbReference type="RefSeq" id="WP_004812458.1">
    <property type="nucleotide sequence ID" value="NZ_KB849450.1"/>
</dbReference>
<proteinExistence type="predicted"/>
<protein>
    <submittedName>
        <fullName evidence="1">Uncharacterized protein</fullName>
    </submittedName>
</protein>
<dbReference type="Proteomes" id="UP000018438">
    <property type="component" value="Unassembled WGS sequence"/>
</dbReference>
<gene>
    <name evidence="1" type="ORF">F965_00482</name>
</gene>
<name>N8XYV1_9GAMM</name>
<dbReference type="EMBL" id="APPI01000010">
    <property type="protein sequence ID" value="ENV14239.1"/>
    <property type="molecule type" value="Genomic_DNA"/>
</dbReference>
<evidence type="ECO:0000313" key="2">
    <source>
        <dbReference type="Proteomes" id="UP000018438"/>
    </source>
</evidence>
<keyword evidence="2" id="KW-1185">Reference proteome</keyword>